<feature type="compositionally biased region" description="Low complexity" evidence="1">
    <location>
        <begin position="459"/>
        <end position="472"/>
    </location>
</feature>
<feature type="compositionally biased region" description="Gly residues" evidence="1">
    <location>
        <begin position="196"/>
        <end position="208"/>
    </location>
</feature>
<keyword evidence="4" id="KW-1185">Reference proteome</keyword>
<reference evidence="3" key="1">
    <citation type="submission" date="2023-08" db="EMBL/GenBank/DDBJ databases">
        <authorList>
            <person name="Chen Y."/>
            <person name="Shah S."/>
            <person name="Dougan E. K."/>
            <person name="Thang M."/>
            <person name="Chan C."/>
        </authorList>
    </citation>
    <scope>NUCLEOTIDE SEQUENCE</scope>
</reference>
<proteinExistence type="predicted"/>
<feature type="signal peptide" evidence="2">
    <location>
        <begin position="1"/>
        <end position="20"/>
    </location>
</feature>
<accession>A0AA36MXI9</accession>
<evidence type="ECO:0000313" key="3">
    <source>
        <dbReference type="EMBL" id="CAJ1382368.1"/>
    </source>
</evidence>
<evidence type="ECO:0000256" key="2">
    <source>
        <dbReference type="SAM" id="SignalP"/>
    </source>
</evidence>
<dbReference type="EMBL" id="CAUJNA010000892">
    <property type="protein sequence ID" value="CAJ1382368.1"/>
    <property type="molecule type" value="Genomic_DNA"/>
</dbReference>
<feature type="region of interest" description="Disordered" evidence="1">
    <location>
        <begin position="352"/>
        <end position="381"/>
    </location>
</feature>
<evidence type="ECO:0000313" key="4">
    <source>
        <dbReference type="Proteomes" id="UP001178507"/>
    </source>
</evidence>
<feature type="chain" id="PRO_5041424289" evidence="2">
    <location>
        <begin position="21"/>
        <end position="566"/>
    </location>
</feature>
<gene>
    <name evidence="3" type="ORF">EVOR1521_LOCUS9751</name>
</gene>
<organism evidence="3 4">
    <name type="scientific">Effrenium voratum</name>
    <dbReference type="NCBI Taxonomy" id="2562239"/>
    <lineage>
        <taxon>Eukaryota</taxon>
        <taxon>Sar</taxon>
        <taxon>Alveolata</taxon>
        <taxon>Dinophyceae</taxon>
        <taxon>Suessiales</taxon>
        <taxon>Symbiodiniaceae</taxon>
        <taxon>Effrenium</taxon>
    </lineage>
</organism>
<protein>
    <submittedName>
        <fullName evidence="3">Uncharacterized protein</fullName>
    </submittedName>
</protein>
<feature type="compositionally biased region" description="Pro residues" evidence="1">
    <location>
        <begin position="473"/>
        <end position="486"/>
    </location>
</feature>
<name>A0AA36MXI9_9DINO</name>
<comment type="caution">
    <text evidence="3">The sequence shown here is derived from an EMBL/GenBank/DDBJ whole genome shotgun (WGS) entry which is preliminary data.</text>
</comment>
<keyword evidence="2" id="KW-0732">Signal</keyword>
<dbReference type="AlphaFoldDB" id="A0AA36MXI9"/>
<feature type="compositionally biased region" description="Basic and acidic residues" evidence="1">
    <location>
        <begin position="362"/>
        <end position="381"/>
    </location>
</feature>
<dbReference type="Proteomes" id="UP001178507">
    <property type="component" value="Unassembled WGS sequence"/>
</dbReference>
<feature type="region of interest" description="Disordered" evidence="1">
    <location>
        <begin position="457"/>
        <end position="508"/>
    </location>
</feature>
<feature type="region of interest" description="Disordered" evidence="1">
    <location>
        <begin position="174"/>
        <end position="232"/>
    </location>
</feature>
<evidence type="ECO:0000256" key="1">
    <source>
        <dbReference type="SAM" id="MobiDB-lite"/>
    </source>
</evidence>
<sequence>MPGLFDMALFAAWLPHLVLAISHDRAAQVHADGSNSWPWAARSEPSPLLRHQAVPDDASQQLAASGRHHHHHYHRAAVLAAASGKVRAPDAVASTTGTTTHRAIANEIFYSPNETSDANIQAIMDMTITGGDEHEGWPWESEEAKLREAAKHLTTSAPGAAGVIISSLFGEPGDTGVRGDVGPRGFAGPPGPPGPAGRGPSGGEGPKGPHGPRGPHGPAGLQGFPGPEGPVGDAPVEVYTWKKILATYDNVLENMETTVGRKNRAVNKDLGLMHQQAALFHARHSGIRNGAMRLHGYLLNSFSKVAASLSQAARLDRTVETMSKPTPRQALKDAEMLLPVVQAQEHMIERSEMAASHGWAKRSVDKEKHKLEEEKRKKQEEEQMQEMMKQQEMMFQQMAAAMPMMGAWNSGGWNEFEGWDGYDGPGPCPGGPGMGMGGMGSMGSMGGMGGMGGMGPAGGSMASAGTAGSAPSAPCPPSAPSRPPGVRPSVVPPRNELRPSGPNLPRTRVNAESYHGTVLEWRGKFGWIEPFPAIEHPLAQKHGGKVYVSVGDVKKGSSLEAGQLVK</sequence>